<dbReference type="InterPro" id="IPR052050">
    <property type="entry name" value="SecEffector_AnkRepeat"/>
</dbReference>
<evidence type="ECO:0000313" key="4">
    <source>
        <dbReference type="Proteomes" id="UP000332933"/>
    </source>
</evidence>
<keyword evidence="4" id="KW-1185">Reference proteome</keyword>
<evidence type="ECO:0000256" key="1">
    <source>
        <dbReference type="SAM" id="MobiDB-lite"/>
    </source>
</evidence>
<sequence>MAQDSATVLQVLHSPELLRCICVYQVGIFHDMLPFCQLKPRVDSYTIYPSEFEDVDQILSQWYARHGGISRLTVLLDCMDRMRLVVFVHAVMYGKLDVLELVHDRFHFVHMDQFSLPPREKPKQVYKWKDSFVLAAYHGQVHALEFLHKNNFKRTSETAAWFVAAANGHVGVLGYLHKHGIEGWRHSVMEEAIKHGQLEVVEWIYDTRPEMRTLGVVNQGLGVALEHRQLAVAKYFNRLWHGKMQRFICPGQAPPPPPPLSQDHPRGSRIDRLS</sequence>
<evidence type="ECO:0000313" key="3">
    <source>
        <dbReference type="EMBL" id="VFT87952.1"/>
    </source>
</evidence>
<gene>
    <name evidence="3" type="primary">Aste57867_11085</name>
    <name evidence="2" type="ORF">As57867_011043</name>
    <name evidence="3" type="ORF">ASTE57867_11085</name>
</gene>
<name>A0A485KS50_9STRA</name>
<reference evidence="2" key="2">
    <citation type="submission" date="2019-06" db="EMBL/GenBank/DDBJ databases">
        <title>Genomics analysis of Aphanomyces spp. identifies a new class of oomycete effector associated with host adaptation.</title>
        <authorList>
            <person name="Gaulin E."/>
        </authorList>
    </citation>
    <scope>NUCLEOTIDE SEQUENCE</scope>
    <source>
        <strain evidence="2">CBS 578.67</strain>
    </source>
</reference>
<dbReference type="InterPro" id="IPR036770">
    <property type="entry name" value="Ankyrin_rpt-contain_sf"/>
</dbReference>
<organism evidence="3 4">
    <name type="scientific">Aphanomyces stellatus</name>
    <dbReference type="NCBI Taxonomy" id="120398"/>
    <lineage>
        <taxon>Eukaryota</taxon>
        <taxon>Sar</taxon>
        <taxon>Stramenopiles</taxon>
        <taxon>Oomycota</taxon>
        <taxon>Saprolegniomycetes</taxon>
        <taxon>Saprolegniales</taxon>
        <taxon>Verrucalvaceae</taxon>
        <taxon>Aphanomyces</taxon>
    </lineage>
</organism>
<dbReference type="SUPFAM" id="SSF140860">
    <property type="entry name" value="Pseudo ankyrin repeat-like"/>
    <property type="match status" value="1"/>
</dbReference>
<dbReference type="EMBL" id="VJMH01005250">
    <property type="protein sequence ID" value="KAF0698292.1"/>
    <property type="molecule type" value="Genomic_DNA"/>
</dbReference>
<dbReference type="OrthoDB" id="57615at2759"/>
<feature type="compositionally biased region" description="Basic and acidic residues" evidence="1">
    <location>
        <begin position="263"/>
        <end position="274"/>
    </location>
</feature>
<dbReference type="Proteomes" id="UP000332933">
    <property type="component" value="Unassembled WGS sequence"/>
</dbReference>
<proteinExistence type="predicted"/>
<protein>
    <submittedName>
        <fullName evidence="3">Aste57867_11085 protein</fullName>
    </submittedName>
</protein>
<evidence type="ECO:0000313" key="2">
    <source>
        <dbReference type="EMBL" id="KAF0698292.1"/>
    </source>
</evidence>
<dbReference type="EMBL" id="CAADRA010005271">
    <property type="protein sequence ID" value="VFT87952.1"/>
    <property type="molecule type" value="Genomic_DNA"/>
</dbReference>
<dbReference type="AlphaFoldDB" id="A0A485KS50"/>
<accession>A0A485KS50</accession>
<dbReference type="Gene3D" id="1.25.40.20">
    <property type="entry name" value="Ankyrin repeat-containing domain"/>
    <property type="match status" value="1"/>
</dbReference>
<dbReference type="PANTHER" id="PTHR46586:SF3">
    <property type="entry name" value="ANKYRIN REPEAT-CONTAINING PROTEIN"/>
    <property type="match status" value="1"/>
</dbReference>
<reference evidence="3 4" key="1">
    <citation type="submission" date="2019-03" db="EMBL/GenBank/DDBJ databases">
        <authorList>
            <person name="Gaulin E."/>
            <person name="Dumas B."/>
        </authorList>
    </citation>
    <scope>NUCLEOTIDE SEQUENCE [LARGE SCALE GENOMIC DNA]</scope>
    <source>
        <strain evidence="3">CBS 568.67</strain>
    </source>
</reference>
<dbReference type="PANTHER" id="PTHR46586">
    <property type="entry name" value="ANKYRIN REPEAT-CONTAINING PROTEIN"/>
    <property type="match status" value="1"/>
</dbReference>
<feature type="region of interest" description="Disordered" evidence="1">
    <location>
        <begin position="248"/>
        <end position="274"/>
    </location>
</feature>